<evidence type="ECO:0008006" key="3">
    <source>
        <dbReference type="Google" id="ProtNLM"/>
    </source>
</evidence>
<dbReference type="EMBL" id="CP017415">
    <property type="protein sequence ID" value="AOU98518.1"/>
    <property type="molecule type" value="Genomic_DNA"/>
</dbReference>
<dbReference type="InterPro" id="IPR027417">
    <property type="entry name" value="P-loop_NTPase"/>
</dbReference>
<protein>
    <recommendedName>
        <fullName evidence="3">Sulfotransferase</fullName>
    </recommendedName>
</protein>
<accession>A0A1D8IPU6</accession>
<proteinExistence type="predicted"/>
<dbReference type="Proteomes" id="UP000095401">
    <property type="component" value="Chromosome"/>
</dbReference>
<sequence length="227" mass="26486">MNPSCVRFFGTPRPILNAIDEFQTIVDGGDPSMLTVDLGRPVVAKTYDQLSKMNRVRLIGDIAFYYLSYVEAIAERNPNARFLCLRRDIDETIASWMNKSGIPRWRSKYLADKFGAWITREPFYESRNFWMNHDGTRWMPDPVWDKCFPKFEAKTKPEAIRKYCEYYYEEASRLAAKLDDVFRFVDVEQMNTPGYQAGILEFVGVSPENHMFTDAHIHQSRQPPKNG</sequence>
<reference evidence="2" key="1">
    <citation type="submission" date="2016-09" db="EMBL/GenBank/DDBJ databases">
        <title>Acidihalobacter prosperus F5.</title>
        <authorList>
            <person name="Khaleque H.N."/>
            <person name="Ramsay J.P."/>
            <person name="Kaksonen A.H."/>
            <person name="Boxall N.J."/>
            <person name="Watkin E.L.J."/>
        </authorList>
    </citation>
    <scope>NUCLEOTIDE SEQUENCE [LARGE SCALE GENOMIC DNA]</scope>
    <source>
        <strain evidence="2">F5</strain>
    </source>
</reference>
<evidence type="ECO:0000313" key="1">
    <source>
        <dbReference type="EMBL" id="AOU98518.1"/>
    </source>
</evidence>
<dbReference type="SUPFAM" id="SSF52540">
    <property type="entry name" value="P-loop containing nucleoside triphosphate hydrolases"/>
    <property type="match status" value="1"/>
</dbReference>
<dbReference type="Gene3D" id="3.40.50.300">
    <property type="entry name" value="P-loop containing nucleotide triphosphate hydrolases"/>
    <property type="match status" value="1"/>
</dbReference>
<gene>
    <name evidence="1" type="ORF">BI364_11635</name>
</gene>
<dbReference type="AlphaFoldDB" id="A0A1D8IPU6"/>
<keyword evidence="2" id="KW-1185">Reference proteome</keyword>
<organism evidence="1 2">
    <name type="scientific">Acidihalobacter yilgarnensis</name>
    <dbReference type="NCBI Taxonomy" id="2819280"/>
    <lineage>
        <taxon>Bacteria</taxon>
        <taxon>Pseudomonadati</taxon>
        <taxon>Pseudomonadota</taxon>
        <taxon>Gammaproteobacteria</taxon>
        <taxon>Chromatiales</taxon>
        <taxon>Ectothiorhodospiraceae</taxon>
        <taxon>Acidihalobacter</taxon>
    </lineage>
</organism>
<dbReference type="KEGG" id="aprs:BI364_11635"/>
<evidence type="ECO:0000313" key="2">
    <source>
        <dbReference type="Proteomes" id="UP000095401"/>
    </source>
</evidence>
<name>A0A1D8IPU6_9GAMM</name>